<keyword evidence="2" id="KW-1185">Reference proteome</keyword>
<evidence type="ECO:0000313" key="2">
    <source>
        <dbReference type="Proteomes" id="UP000236726"/>
    </source>
</evidence>
<dbReference type="Proteomes" id="UP000236726">
    <property type="component" value="Unassembled WGS sequence"/>
</dbReference>
<proteinExistence type="predicted"/>
<name>A0A1H5WT10_9FIRM</name>
<accession>A0A1H5WT10</accession>
<protein>
    <submittedName>
        <fullName evidence="1">Uncharacterized protein</fullName>
    </submittedName>
</protein>
<organism evidence="1 2">
    <name type="scientific">Lachnospira multipara</name>
    <dbReference type="NCBI Taxonomy" id="28051"/>
    <lineage>
        <taxon>Bacteria</taxon>
        <taxon>Bacillati</taxon>
        <taxon>Bacillota</taxon>
        <taxon>Clostridia</taxon>
        <taxon>Lachnospirales</taxon>
        <taxon>Lachnospiraceae</taxon>
        <taxon>Lachnospira</taxon>
    </lineage>
</organism>
<dbReference type="EMBL" id="FNUL01000018">
    <property type="protein sequence ID" value="SEG02632.1"/>
    <property type="molecule type" value="Genomic_DNA"/>
</dbReference>
<reference evidence="1 2" key="1">
    <citation type="submission" date="2016-10" db="EMBL/GenBank/DDBJ databases">
        <authorList>
            <person name="de Groot N.N."/>
        </authorList>
    </citation>
    <scope>NUCLEOTIDE SEQUENCE [LARGE SCALE GENOMIC DNA]</scope>
    <source>
        <strain evidence="1 2">D15d</strain>
    </source>
</reference>
<evidence type="ECO:0000313" key="1">
    <source>
        <dbReference type="EMBL" id="SEG02632.1"/>
    </source>
</evidence>
<dbReference type="AlphaFoldDB" id="A0A1H5WT10"/>
<sequence length="228" mass="26889">MFRMTSKIKKILVVLTLMMIIIVYSVVKVIPKLEEMKSVIKAENTTGETNIYEEDIYLPPDIYTFNVEFFDFDIKSIEIVNELPYEILYDNVLGDDDRNYLKNNYTKYAILDLSLTFNYDYNKEYIYNDYDSDKELYLNCIYLEDENKHEAKMVYPYENSGRSLFKFDFEQGETKEVSLYYPISENFDNIYLSISIYGWQNILEIPDGSGGIIRDGLAKVDITNLINK</sequence>
<gene>
    <name evidence="1" type="ORF">SAMN05216537_11828</name>
</gene>